<dbReference type="PANTHER" id="PTHR45717">
    <property type="entry name" value="OS12G0527900 PROTEIN"/>
    <property type="match status" value="1"/>
</dbReference>
<gene>
    <name evidence="9" type="ORF">LIER_18428</name>
</gene>
<feature type="domain" description="PROP1-like PPR" evidence="8">
    <location>
        <begin position="434"/>
        <end position="554"/>
    </location>
</feature>
<dbReference type="Pfam" id="PF01535">
    <property type="entry name" value="PPR"/>
    <property type="match status" value="1"/>
</dbReference>
<dbReference type="PROSITE" id="PS51375">
    <property type="entry name" value="PPR"/>
    <property type="match status" value="2"/>
</dbReference>
<dbReference type="InterPro" id="IPR033443">
    <property type="entry name" value="PROP1-like_PPR_dom"/>
</dbReference>
<dbReference type="EMBL" id="BAABME010004421">
    <property type="protein sequence ID" value="GAA0162311.1"/>
    <property type="molecule type" value="Genomic_DNA"/>
</dbReference>
<feature type="region of interest" description="Disordered" evidence="7">
    <location>
        <begin position="80"/>
        <end position="137"/>
    </location>
</feature>
<feature type="compositionally biased region" description="Acidic residues" evidence="7">
    <location>
        <begin position="87"/>
        <end position="103"/>
    </location>
</feature>
<sequence length="627" mass="70893">MMWALRRASNPIKKGLSGKTYRLVQAPLEVARCNLDRHIAGFYESVLVVSDESLFGARGFSSASGSQNLFTGVRCFSSQAGTQSSGEDGDDLEDGFSELEGSTDADSIQHKKVDDDLTSESELSGEESGDDTIDLPEDELNLLDTESDANEKKLYRKRVHSELFKVISAAKNANLSGVLNKWVEEGNEVTRKEILLSFLNLRKRHMYFKALQLSEWLESMKHLEFSERDYASRLDLIAKVHGVAKAENYLQKIPKSFKTEVIYRTLLASHVSYMNVKKAEDVFNKMKDLGFPITSFSCNQLLVLYKRTDKKKLTDVLLLMEKEDVKPSPFTYRILIDAKGQTNDIHGMEQIVETMKAEGVMPDHETQVIMARHYTSAGLKEKAEAILKEMEGNDLEENRFACQSLIPLYAALGKAEEVRRIWEVCGSNPRLAECKAAVEAWGKLQNVEEAEAIFDEMTTKWTKLSSMHYTVLLKVYADNKMLAKGKDLVKQMANKGFRIGPLTWDAVVKLYVETGEVEKADSVLQKASEQNRLRPMFSSYLTIMEQYAKRGDVHNTEKMFHRMRLAGYVSRLRQFQTLIKAYTNAKAPAYGFSERMKADNVFPNKGLAAQLSLVDPFKKSVVSDLLD</sequence>
<accession>A0AAV3QGJ1</accession>
<evidence type="ECO:0000259" key="8">
    <source>
        <dbReference type="Pfam" id="PF17177"/>
    </source>
</evidence>
<keyword evidence="10" id="KW-1185">Reference proteome</keyword>
<comment type="subcellular location">
    <subcellularLocation>
        <location evidence="1">Mitochondrion</location>
    </subcellularLocation>
</comment>
<dbReference type="InterPro" id="IPR011990">
    <property type="entry name" value="TPR-like_helical_dom_sf"/>
</dbReference>
<organism evidence="9 10">
    <name type="scientific">Lithospermum erythrorhizon</name>
    <name type="common">Purple gromwell</name>
    <name type="synonym">Lithospermum officinale var. erythrorhizon</name>
    <dbReference type="NCBI Taxonomy" id="34254"/>
    <lineage>
        <taxon>Eukaryota</taxon>
        <taxon>Viridiplantae</taxon>
        <taxon>Streptophyta</taxon>
        <taxon>Embryophyta</taxon>
        <taxon>Tracheophyta</taxon>
        <taxon>Spermatophyta</taxon>
        <taxon>Magnoliopsida</taxon>
        <taxon>eudicotyledons</taxon>
        <taxon>Gunneridae</taxon>
        <taxon>Pentapetalae</taxon>
        <taxon>asterids</taxon>
        <taxon>lamiids</taxon>
        <taxon>Boraginales</taxon>
        <taxon>Boraginaceae</taxon>
        <taxon>Boraginoideae</taxon>
        <taxon>Lithospermeae</taxon>
        <taxon>Lithospermum</taxon>
    </lineage>
</organism>
<evidence type="ECO:0000256" key="6">
    <source>
        <dbReference type="PROSITE-ProRule" id="PRU00708"/>
    </source>
</evidence>
<dbReference type="GO" id="GO:0003729">
    <property type="term" value="F:mRNA binding"/>
    <property type="evidence" value="ECO:0007669"/>
    <property type="project" value="UniProtKB-ARBA"/>
</dbReference>
<evidence type="ECO:0000256" key="4">
    <source>
        <dbReference type="ARBA" id="ARBA00022946"/>
    </source>
</evidence>
<dbReference type="NCBIfam" id="TIGR00756">
    <property type="entry name" value="PPR"/>
    <property type="match status" value="2"/>
</dbReference>
<dbReference type="Proteomes" id="UP001454036">
    <property type="component" value="Unassembled WGS sequence"/>
</dbReference>
<proteinExistence type="inferred from homology"/>
<dbReference type="GO" id="GO:0005739">
    <property type="term" value="C:mitochondrion"/>
    <property type="evidence" value="ECO:0007669"/>
    <property type="project" value="UniProtKB-SubCell"/>
</dbReference>
<keyword evidence="4" id="KW-0809">Transit peptide</keyword>
<evidence type="ECO:0000256" key="1">
    <source>
        <dbReference type="ARBA" id="ARBA00004173"/>
    </source>
</evidence>
<evidence type="ECO:0000256" key="7">
    <source>
        <dbReference type="SAM" id="MobiDB-lite"/>
    </source>
</evidence>
<evidence type="ECO:0000313" key="9">
    <source>
        <dbReference type="EMBL" id="GAA0162311.1"/>
    </source>
</evidence>
<protein>
    <recommendedName>
        <fullName evidence="8">PROP1-like PPR domain-containing protein</fullName>
    </recommendedName>
</protein>
<comment type="similarity">
    <text evidence="2">Belongs to the PPR family. P subfamily.</text>
</comment>
<reference evidence="9 10" key="1">
    <citation type="submission" date="2024-01" db="EMBL/GenBank/DDBJ databases">
        <title>The complete chloroplast genome sequence of Lithospermum erythrorhizon: insights into the phylogenetic relationship among Boraginaceae species and the maternal lineages of purple gromwells.</title>
        <authorList>
            <person name="Okada T."/>
            <person name="Watanabe K."/>
        </authorList>
    </citation>
    <scope>NUCLEOTIDE SEQUENCE [LARGE SCALE GENOMIC DNA]</scope>
</reference>
<evidence type="ECO:0000256" key="3">
    <source>
        <dbReference type="ARBA" id="ARBA00022737"/>
    </source>
</evidence>
<feature type="compositionally biased region" description="Acidic residues" evidence="7">
    <location>
        <begin position="116"/>
        <end position="137"/>
    </location>
</feature>
<feature type="repeat" description="PPR" evidence="6">
    <location>
        <begin position="465"/>
        <end position="499"/>
    </location>
</feature>
<evidence type="ECO:0000256" key="5">
    <source>
        <dbReference type="ARBA" id="ARBA00023128"/>
    </source>
</evidence>
<evidence type="ECO:0000256" key="2">
    <source>
        <dbReference type="ARBA" id="ARBA00007626"/>
    </source>
</evidence>
<dbReference type="AlphaFoldDB" id="A0AAV3QGJ1"/>
<dbReference type="Pfam" id="PF17177">
    <property type="entry name" value="PPR_long"/>
    <property type="match status" value="1"/>
</dbReference>
<keyword evidence="5" id="KW-0496">Mitochondrion</keyword>
<keyword evidence="3" id="KW-0677">Repeat</keyword>
<dbReference type="Pfam" id="PF13812">
    <property type="entry name" value="PPR_3"/>
    <property type="match status" value="1"/>
</dbReference>
<dbReference type="FunFam" id="1.25.40.10:FF:000394">
    <property type="entry name" value="Pentatricopeptide repeat-containing protein, mitochondrial"/>
    <property type="match status" value="1"/>
</dbReference>
<comment type="caution">
    <text evidence="9">The sequence shown here is derived from an EMBL/GenBank/DDBJ whole genome shotgun (WGS) entry which is preliminary data.</text>
</comment>
<dbReference type="PANTHER" id="PTHR45717:SF15">
    <property type="entry name" value="AGL218WP"/>
    <property type="match status" value="1"/>
</dbReference>
<evidence type="ECO:0000313" key="10">
    <source>
        <dbReference type="Proteomes" id="UP001454036"/>
    </source>
</evidence>
<dbReference type="InterPro" id="IPR002885">
    <property type="entry name" value="PPR_rpt"/>
</dbReference>
<dbReference type="Gene3D" id="1.25.40.10">
    <property type="entry name" value="Tetratricopeptide repeat domain"/>
    <property type="match status" value="3"/>
</dbReference>
<name>A0AAV3QGJ1_LITER</name>
<feature type="repeat" description="PPR" evidence="6">
    <location>
        <begin position="328"/>
        <end position="362"/>
    </location>
</feature>